<dbReference type="Gene3D" id="3.30.457.10">
    <property type="entry name" value="Copper amine oxidase-like, N-terminal domain"/>
    <property type="match status" value="1"/>
</dbReference>
<feature type="domain" description="Bacterial repeat" evidence="6">
    <location>
        <begin position="259"/>
        <end position="297"/>
    </location>
</feature>
<feature type="region of interest" description="Disordered" evidence="2">
    <location>
        <begin position="37"/>
        <end position="82"/>
    </location>
</feature>
<name>A0A9E7IX55_9FIRM</name>
<organism evidence="7 8">
    <name type="scientific">Fenollaria massiliensis</name>
    <dbReference type="NCBI Taxonomy" id="938288"/>
    <lineage>
        <taxon>Bacteria</taxon>
        <taxon>Bacillati</taxon>
        <taxon>Bacillota</taxon>
        <taxon>Clostridia</taxon>
        <taxon>Eubacteriales</taxon>
        <taxon>Fenollaria</taxon>
    </lineage>
</organism>
<dbReference type="Gene3D" id="1.20.5.420">
    <property type="entry name" value="Immunoglobulin FC, subunit C"/>
    <property type="match status" value="1"/>
</dbReference>
<dbReference type="InterPro" id="IPR002988">
    <property type="entry name" value="GA_module"/>
</dbReference>
<evidence type="ECO:0000259" key="6">
    <source>
        <dbReference type="Pfam" id="PF18998"/>
    </source>
</evidence>
<sequence length="654" mass="75231">MKKIRNILSLALVFIMLIGLMPMNVFAEPEVKPTPVVDETKTDEEKPADPKQPANPAPAVDPASNPTGDTAGTHTDPAGTNEELETAKRKAIAELDSLKNLSDTYKNKVAATIGTAGSADDVKKALDEAKALDKAKGALIAEVKDLKNLKDADKTKAINDIKEAEDLTAANNIAESAKTADKAAAEENKAAAEKKALEDAKKAAEEKIKSSNLSYDEKTAALAKIEAATTTAEVEKALNDAIPTKKPEDEKKPDTTGVYNVYKASTVHGSFTVSKSKANYLDTITVTATPNYGYAVKNVYYIDNNNIKHSIKNYAYNDYYYYGYNGRYYNDYNYYYSDYRNYYYNDYATYEDYLKDRHYSFWNNGYKYWDDYDYYKYGYKYGYKYYDRYYNDYYKYYDEYLDSSYRYSSYSNYLYNERYSHYKKYDGYYDYYDRYYYGDYYRYYGYTTSDTFTMPASNVTVYVEFTDWTYYGYYYDDYYYYRSRRDKEAEEAKAKKEAAKKEEEAKAKAEAEKLPQVYENKAVIAIGSNVLDKVSKNVHTVHQMDTPAYVKNGRVMLPLRYVAEALGLQVSWVPETKTVIIWDLTQRVEIPVKSNRIIVNGITYTSDVKPEIKSSRTMLPIANIARALGLIDGSDIIWDQYNKQVTLTRKVLSK</sequence>
<evidence type="ECO:0000259" key="5">
    <source>
        <dbReference type="Pfam" id="PF07833"/>
    </source>
</evidence>
<evidence type="ECO:0000256" key="1">
    <source>
        <dbReference type="SAM" id="Coils"/>
    </source>
</evidence>
<accession>A0A9E7IX55</accession>
<dbReference type="InterPro" id="IPR009063">
    <property type="entry name" value="Ig/albumin-bd_sf"/>
</dbReference>
<feature type="compositionally biased region" description="Polar residues" evidence="2">
    <location>
        <begin position="64"/>
        <end position="73"/>
    </location>
</feature>
<proteinExistence type="predicted"/>
<dbReference type="InterPro" id="IPR044060">
    <property type="entry name" value="Bacterial_rp_domain"/>
</dbReference>
<gene>
    <name evidence="7" type="ORF">M1R53_07290</name>
</gene>
<keyword evidence="1" id="KW-0175">Coiled coil</keyword>
<feature type="coiled-coil region" evidence="1">
    <location>
        <begin position="180"/>
        <end position="214"/>
    </location>
</feature>
<keyword evidence="3" id="KW-0732">Signal</keyword>
<dbReference type="KEGG" id="fms:M1R53_07290"/>
<dbReference type="Pfam" id="PF01468">
    <property type="entry name" value="GA"/>
    <property type="match status" value="2"/>
</dbReference>
<dbReference type="EMBL" id="CP096649">
    <property type="protein sequence ID" value="UQK59036.1"/>
    <property type="molecule type" value="Genomic_DNA"/>
</dbReference>
<dbReference type="Pfam" id="PF18998">
    <property type="entry name" value="Flg_new_2"/>
    <property type="match status" value="1"/>
</dbReference>
<evidence type="ECO:0000256" key="3">
    <source>
        <dbReference type="SAM" id="SignalP"/>
    </source>
</evidence>
<evidence type="ECO:0000259" key="4">
    <source>
        <dbReference type="Pfam" id="PF01468"/>
    </source>
</evidence>
<evidence type="ECO:0000313" key="7">
    <source>
        <dbReference type="EMBL" id="UQK59036.1"/>
    </source>
</evidence>
<feature type="domain" description="Copper amine oxidase-like N-terminal" evidence="5">
    <location>
        <begin position="543"/>
        <end position="646"/>
    </location>
</feature>
<feature type="domain" description="Protein G-related albumin-binding (GA) module" evidence="4">
    <location>
        <begin position="196"/>
        <end position="241"/>
    </location>
</feature>
<dbReference type="SUPFAM" id="SSF55383">
    <property type="entry name" value="Copper amine oxidase, domain N"/>
    <property type="match status" value="1"/>
</dbReference>
<protein>
    <submittedName>
        <fullName evidence="7">Stalk domain-containing protein</fullName>
    </submittedName>
</protein>
<dbReference type="SUPFAM" id="SSF46997">
    <property type="entry name" value="Bacterial immunoglobulin/albumin-binding domains"/>
    <property type="match status" value="1"/>
</dbReference>
<dbReference type="AlphaFoldDB" id="A0A9E7IX55"/>
<dbReference type="Pfam" id="PF07833">
    <property type="entry name" value="Cu_amine_oxidN1"/>
    <property type="match status" value="1"/>
</dbReference>
<feature type="coiled-coil region" evidence="1">
    <location>
        <begin position="482"/>
        <end position="513"/>
    </location>
</feature>
<dbReference type="InterPro" id="IPR012854">
    <property type="entry name" value="Cu_amine_oxidase-like_N"/>
</dbReference>
<feature type="compositionally biased region" description="Basic and acidic residues" evidence="2">
    <location>
        <begin position="38"/>
        <end position="49"/>
    </location>
</feature>
<feature type="chain" id="PRO_5039393281" evidence="3">
    <location>
        <begin position="28"/>
        <end position="654"/>
    </location>
</feature>
<feature type="signal peptide" evidence="3">
    <location>
        <begin position="1"/>
        <end position="27"/>
    </location>
</feature>
<keyword evidence="8" id="KW-1185">Reference proteome</keyword>
<feature type="domain" description="Protein G-related albumin-binding (GA) module" evidence="4">
    <location>
        <begin position="81"/>
        <end position="135"/>
    </location>
</feature>
<evidence type="ECO:0000313" key="8">
    <source>
        <dbReference type="Proteomes" id="UP000831151"/>
    </source>
</evidence>
<dbReference type="InterPro" id="IPR036582">
    <property type="entry name" value="Mao_N_sf"/>
</dbReference>
<reference evidence="7" key="1">
    <citation type="submission" date="2022-04" db="EMBL/GenBank/DDBJ databases">
        <title>Complete genome sequences of Ezakiella coagulans and Fenollaria massiliensis.</title>
        <authorList>
            <person name="France M.T."/>
            <person name="Clifford J."/>
            <person name="Narina S."/>
            <person name="Rutt L."/>
            <person name="Ravel J."/>
        </authorList>
    </citation>
    <scope>NUCLEOTIDE SEQUENCE</scope>
    <source>
        <strain evidence="7">C0061C2</strain>
    </source>
</reference>
<dbReference type="RefSeq" id="WP_249242555.1">
    <property type="nucleotide sequence ID" value="NZ_CP096649.1"/>
</dbReference>
<dbReference type="Proteomes" id="UP000831151">
    <property type="component" value="Chromosome"/>
</dbReference>
<evidence type="ECO:0000256" key="2">
    <source>
        <dbReference type="SAM" id="MobiDB-lite"/>
    </source>
</evidence>